<dbReference type="Proteomes" id="UP000187194">
    <property type="component" value="Unassembled WGS sequence"/>
</dbReference>
<dbReference type="RefSeq" id="WP_060242459.1">
    <property type="nucleotide sequence ID" value="NZ_LPJP01000036.1"/>
</dbReference>
<dbReference type="AlphaFoldDB" id="A0A1R1JDP5"/>
<gene>
    <name evidence="1" type="ORF">BW685_12990</name>
</gene>
<organism evidence="1 2">
    <name type="scientific">Burkholderia ubonensis</name>
    <dbReference type="NCBI Taxonomy" id="101571"/>
    <lineage>
        <taxon>Bacteria</taxon>
        <taxon>Pseudomonadati</taxon>
        <taxon>Pseudomonadota</taxon>
        <taxon>Betaproteobacteria</taxon>
        <taxon>Burkholderiales</taxon>
        <taxon>Burkholderiaceae</taxon>
        <taxon>Burkholderia</taxon>
        <taxon>Burkholderia cepacia complex</taxon>
    </lineage>
</organism>
<accession>A0A1R1JDP5</accession>
<reference evidence="1 2" key="1">
    <citation type="submission" date="2017-01" db="EMBL/GenBank/DDBJ databases">
        <title>Phylogeographic, genomic and meropenem susceptibility analysis of Burkholderia ubonensis.</title>
        <authorList>
            <person name="Price E.P."/>
            <person name="Sarovich D.S."/>
            <person name="Webb J.R."/>
            <person name="Hall C.M."/>
            <person name="Sahl J.W."/>
            <person name="Kaestli M."/>
            <person name="Mayo M."/>
            <person name="Harrington G."/>
            <person name="Baker A.L."/>
            <person name="Sidak-Loftis L.C."/>
            <person name="Lummis M."/>
            <person name="Schupp J.M."/>
            <person name="Gillece J.D."/>
            <person name="Tuanyok A."/>
            <person name="Warner J."/>
            <person name="Busch J.D."/>
            <person name="Keim P."/>
            <person name="Currie B.J."/>
            <person name="Wagner D.M."/>
        </authorList>
    </citation>
    <scope>NUCLEOTIDE SEQUENCE [LARGE SCALE GENOMIC DNA]</scope>
    <source>
        <strain evidence="1 2">A21</strain>
    </source>
</reference>
<name>A0A1R1JDP5_9BURK</name>
<comment type="caution">
    <text evidence="1">The sequence shown here is derived from an EMBL/GenBank/DDBJ whole genome shotgun (WGS) entry which is preliminary data.</text>
</comment>
<protein>
    <submittedName>
        <fullName evidence="1">Uncharacterized protein</fullName>
    </submittedName>
</protein>
<proteinExistence type="predicted"/>
<dbReference type="EMBL" id="MTJZ01000012">
    <property type="protein sequence ID" value="OMG73131.1"/>
    <property type="molecule type" value="Genomic_DNA"/>
</dbReference>
<sequence length="88" mass="9325">MKTDHLIALFVVLWAWDGYNRSHAGTSAIDAAVASEQNAFAGMQGTNFTNSFWDPYSGQPAYMFGQIDAPGGAGVMGTPSYSGAFGHM</sequence>
<evidence type="ECO:0000313" key="2">
    <source>
        <dbReference type="Proteomes" id="UP000187194"/>
    </source>
</evidence>
<evidence type="ECO:0000313" key="1">
    <source>
        <dbReference type="EMBL" id="OMG73131.1"/>
    </source>
</evidence>